<proteinExistence type="inferred from homology"/>
<keyword evidence="5 7" id="KW-0408">Iron</keyword>
<dbReference type="InterPro" id="IPR017972">
    <property type="entry name" value="Cyt_P450_CS"/>
</dbReference>
<protein>
    <submittedName>
        <fullName evidence="8">Cytochrome P450</fullName>
    </submittedName>
</protein>
<name>A0A6I3IXD5_9ACTN</name>
<evidence type="ECO:0000256" key="1">
    <source>
        <dbReference type="ARBA" id="ARBA00010617"/>
    </source>
</evidence>
<keyword evidence="4 7" id="KW-0560">Oxidoreductase</keyword>
<organism evidence="8 9">
    <name type="scientific">Nocardioides marmotae</name>
    <dbReference type="NCBI Taxonomy" id="2663857"/>
    <lineage>
        <taxon>Bacteria</taxon>
        <taxon>Bacillati</taxon>
        <taxon>Actinomycetota</taxon>
        <taxon>Actinomycetes</taxon>
        <taxon>Propionibacteriales</taxon>
        <taxon>Nocardioidaceae</taxon>
        <taxon>Nocardioides</taxon>
    </lineage>
</organism>
<evidence type="ECO:0000256" key="2">
    <source>
        <dbReference type="ARBA" id="ARBA00022617"/>
    </source>
</evidence>
<dbReference type="GO" id="GO:0016705">
    <property type="term" value="F:oxidoreductase activity, acting on paired donors, with incorporation or reduction of molecular oxygen"/>
    <property type="evidence" value="ECO:0007669"/>
    <property type="project" value="InterPro"/>
</dbReference>
<evidence type="ECO:0000256" key="6">
    <source>
        <dbReference type="ARBA" id="ARBA00023033"/>
    </source>
</evidence>
<dbReference type="InterPro" id="IPR036396">
    <property type="entry name" value="Cyt_P450_sf"/>
</dbReference>
<dbReference type="SUPFAM" id="SSF48264">
    <property type="entry name" value="Cytochrome P450"/>
    <property type="match status" value="1"/>
</dbReference>
<keyword evidence="2 7" id="KW-0349">Heme</keyword>
<evidence type="ECO:0000313" key="9">
    <source>
        <dbReference type="Proteomes" id="UP000433406"/>
    </source>
</evidence>
<reference evidence="8 9" key="1">
    <citation type="submission" date="2019-10" db="EMBL/GenBank/DDBJ databases">
        <title>Nocardioides novel species isolated from the excrement of Marmot.</title>
        <authorList>
            <person name="Zhang G."/>
        </authorList>
    </citation>
    <scope>NUCLEOTIDE SEQUENCE [LARGE SCALE GENOMIC DNA]</scope>
    <source>
        <strain evidence="9">zg-579</strain>
    </source>
</reference>
<dbReference type="Proteomes" id="UP000433406">
    <property type="component" value="Unassembled WGS sequence"/>
</dbReference>
<evidence type="ECO:0000256" key="5">
    <source>
        <dbReference type="ARBA" id="ARBA00023004"/>
    </source>
</evidence>
<dbReference type="InterPro" id="IPR001128">
    <property type="entry name" value="Cyt_P450"/>
</dbReference>
<dbReference type="Gene3D" id="1.10.630.10">
    <property type="entry name" value="Cytochrome P450"/>
    <property type="match status" value="1"/>
</dbReference>
<dbReference type="PROSITE" id="PS00086">
    <property type="entry name" value="CYTOCHROME_P450"/>
    <property type="match status" value="1"/>
</dbReference>
<keyword evidence="6 7" id="KW-0503">Monooxygenase</keyword>
<sequence>MSADTLASTVGRCPVLHGYDPLDPADLANPYPGLARARAEAPIFWDEKYQFWNVTKAEDLLEVLRDDRTFSSSHAIPMPPVPEEFRDRLPEWPFQTALVFMDDPAHKRNRTILQTPFLPRRLRARQDFIRERATKLLLDAKARGGPLEFVHDFALSLALQVIGDLCGLPEEDWPRIQDFVNDAFAVANISGDVSDEELRVLATSQLEYWDYLRGIVLDRQANPNDDFSSVLSQATDPEDGSHLSVDEIAALINTVVGAGFHTSAQMMTAAFYAILTHPDQWELLKSDRSLLDSAVEETVRYRTPVKRIYRHVTEDVEIGGVQMRAGDLVACVLASGNRDEDAHVDADALDITRFESNLTFGRGMHHCLGGPLAKTELKIAFEVFLEHAPDSTITAGQEVVRPSSVRLDTIDELFIDLA</sequence>
<dbReference type="PANTHER" id="PTHR46696:SF6">
    <property type="entry name" value="P450, PUTATIVE (EUROFUNG)-RELATED"/>
    <property type="match status" value="1"/>
</dbReference>
<dbReference type="InterPro" id="IPR002397">
    <property type="entry name" value="Cyt_P450_B"/>
</dbReference>
<dbReference type="PANTHER" id="PTHR46696">
    <property type="entry name" value="P450, PUTATIVE (EUROFUNG)-RELATED"/>
    <property type="match status" value="1"/>
</dbReference>
<dbReference type="FunFam" id="1.10.630.10:FF:000018">
    <property type="entry name" value="Cytochrome P450 monooxygenase"/>
    <property type="match status" value="1"/>
</dbReference>
<dbReference type="GO" id="GO:0020037">
    <property type="term" value="F:heme binding"/>
    <property type="evidence" value="ECO:0007669"/>
    <property type="project" value="InterPro"/>
</dbReference>
<evidence type="ECO:0000256" key="3">
    <source>
        <dbReference type="ARBA" id="ARBA00022723"/>
    </source>
</evidence>
<comment type="caution">
    <text evidence="8">The sequence shown here is derived from an EMBL/GenBank/DDBJ whole genome shotgun (WGS) entry which is preliminary data.</text>
</comment>
<dbReference type="Pfam" id="PF00067">
    <property type="entry name" value="p450"/>
    <property type="match status" value="1"/>
</dbReference>
<evidence type="ECO:0000256" key="7">
    <source>
        <dbReference type="RuleBase" id="RU000461"/>
    </source>
</evidence>
<evidence type="ECO:0000256" key="4">
    <source>
        <dbReference type="ARBA" id="ARBA00023002"/>
    </source>
</evidence>
<evidence type="ECO:0000313" key="8">
    <source>
        <dbReference type="EMBL" id="MTB93747.1"/>
    </source>
</evidence>
<accession>A0A6I3IXD5</accession>
<dbReference type="AlphaFoldDB" id="A0A6I3IXD5"/>
<dbReference type="PRINTS" id="PR00359">
    <property type="entry name" value="BP450"/>
</dbReference>
<dbReference type="GO" id="GO:0004497">
    <property type="term" value="F:monooxygenase activity"/>
    <property type="evidence" value="ECO:0007669"/>
    <property type="project" value="UniProtKB-KW"/>
</dbReference>
<dbReference type="GO" id="GO:0005506">
    <property type="term" value="F:iron ion binding"/>
    <property type="evidence" value="ECO:0007669"/>
    <property type="project" value="InterPro"/>
</dbReference>
<comment type="similarity">
    <text evidence="1 7">Belongs to the cytochrome P450 family.</text>
</comment>
<gene>
    <name evidence="8" type="ORF">GGQ22_01490</name>
</gene>
<keyword evidence="9" id="KW-1185">Reference proteome</keyword>
<dbReference type="RefSeq" id="WP_154613548.1">
    <property type="nucleotide sequence ID" value="NZ_CP053660.1"/>
</dbReference>
<keyword evidence="3 7" id="KW-0479">Metal-binding</keyword>
<dbReference type="EMBL" id="WLCI01000002">
    <property type="protein sequence ID" value="MTB93747.1"/>
    <property type="molecule type" value="Genomic_DNA"/>
</dbReference>